<comment type="caution">
    <text evidence="2">The sequence shown here is derived from an EMBL/GenBank/DDBJ whole genome shotgun (WGS) entry which is preliminary data.</text>
</comment>
<evidence type="ECO:0000313" key="2">
    <source>
        <dbReference type="EMBL" id="KAG7529922.1"/>
    </source>
</evidence>
<accession>A0A8K0JH38</accession>
<organism evidence="2 3">
    <name type="scientific">Filobasidium floriforme</name>
    <dbReference type="NCBI Taxonomy" id="5210"/>
    <lineage>
        <taxon>Eukaryota</taxon>
        <taxon>Fungi</taxon>
        <taxon>Dikarya</taxon>
        <taxon>Basidiomycota</taxon>
        <taxon>Agaricomycotina</taxon>
        <taxon>Tremellomycetes</taxon>
        <taxon>Filobasidiales</taxon>
        <taxon>Filobasidiaceae</taxon>
        <taxon>Filobasidium</taxon>
    </lineage>
</organism>
<dbReference type="Proteomes" id="UP000812966">
    <property type="component" value="Unassembled WGS sequence"/>
</dbReference>
<sequence>MPPKTKKKSKPKPVIEPVYVPIFADIDDEEGTPYTLPPADQSEQLLPNEIMSHIFSFASKGTLGRCMETSQVHFELAVKRLYRKIKSYDMIYEPGPQGGGWRSLSNPLFQMQTKFRGCPGAAIRRDSYRRAVRSLMFNRDEDFGFAGQPAFDLLRERFPALSKLEWTEGLNDYSVRTEDQGSWSNLRLILSGPDEFSYNNGLSVVGRLTATLGIPLSRLDYNDPIQGYESLDDFIFKLAKYCQELRILSISPDEKTGEPPIECYRDLFPKTLEELDLPDALPYNVEAVLSWDLPHLRELTFELRPSSMEDLDWLEPKATRIPNCTSLQSVRFDGFAEYDFDFDEPPEAIDPGDMALWLSRTLPPQCRLAVSRTAIPNGEEDWARQVEERYLEQRQLEREESRSTAR</sequence>
<reference evidence="2" key="1">
    <citation type="submission" date="2020-04" db="EMBL/GenBank/DDBJ databases">
        <title>Analysis of mating type loci in Filobasidium floriforme.</title>
        <authorList>
            <person name="Nowrousian M."/>
        </authorList>
    </citation>
    <scope>NUCLEOTIDE SEQUENCE</scope>
    <source>
        <strain evidence="2">CBS 6242</strain>
    </source>
</reference>
<dbReference type="Pfam" id="PF12937">
    <property type="entry name" value="F-box-like"/>
    <property type="match status" value="1"/>
</dbReference>
<gene>
    <name evidence="2" type="ORF">FFLO_05327</name>
</gene>
<proteinExistence type="predicted"/>
<name>A0A8K0JH38_9TREE</name>
<feature type="domain" description="F-box" evidence="1">
    <location>
        <begin position="45"/>
        <end position="85"/>
    </location>
</feature>
<keyword evidence="3" id="KW-1185">Reference proteome</keyword>
<evidence type="ECO:0000259" key="1">
    <source>
        <dbReference type="Pfam" id="PF12937"/>
    </source>
</evidence>
<dbReference type="EMBL" id="JABELV010000131">
    <property type="protein sequence ID" value="KAG7529922.1"/>
    <property type="molecule type" value="Genomic_DNA"/>
</dbReference>
<dbReference type="AlphaFoldDB" id="A0A8K0JH38"/>
<dbReference type="InterPro" id="IPR001810">
    <property type="entry name" value="F-box_dom"/>
</dbReference>
<evidence type="ECO:0000313" key="3">
    <source>
        <dbReference type="Proteomes" id="UP000812966"/>
    </source>
</evidence>
<protein>
    <recommendedName>
        <fullName evidence="1">F-box domain-containing protein</fullName>
    </recommendedName>
</protein>